<proteinExistence type="predicted"/>
<evidence type="ECO:0000313" key="1">
    <source>
        <dbReference type="EMBL" id="KAJ8669901.1"/>
    </source>
</evidence>
<dbReference type="Proteomes" id="UP001239111">
    <property type="component" value="Chromosome 3"/>
</dbReference>
<dbReference type="EMBL" id="CM056743">
    <property type="protein sequence ID" value="KAJ8669901.1"/>
    <property type="molecule type" value="Genomic_DNA"/>
</dbReference>
<comment type="caution">
    <text evidence="1">The sequence shown here is derived from an EMBL/GenBank/DDBJ whole genome shotgun (WGS) entry which is preliminary data.</text>
</comment>
<organism evidence="1 2">
    <name type="scientific">Eretmocerus hayati</name>
    <dbReference type="NCBI Taxonomy" id="131215"/>
    <lineage>
        <taxon>Eukaryota</taxon>
        <taxon>Metazoa</taxon>
        <taxon>Ecdysozoa</taxon>
        <taxon>Arthropoda</taxon>
        <taxon>Hexapoda</taxon>
        <taxon>Insecta</taxon>
        <taxon>Pterygota</taxon>
        <taxon>Neoptera</taxon>
        <taxon>Endopterygota</taxon>
        <taxon>Hymenoptera</taxon>
        <taxon>Apocrita</taxon>
        <taxon>Proctotrupomorpha</taxon>
        <taxon>Chalcidoidea</taxon>
        <taxon>Aphelinidae</taxon>
        <taxon>Aphelininae</taxon>
        <taxon>Eretmocerus</taxon>
    </lineage>
</organism>
<protein>
    <submittedName>
        <fullName evidence="1">Uncharacterized protein</fullName>
    </submittedName>
</protein>
<accession>A0ACC2NG64</accession>
<gene>
    <name evidence="1" type="ORF">QAD02_001160</name>
</gene>
<reference evidence="1" key="1">
    <citation type="submission" date="2023-04" db="EMBL/GenBank/DDBJ databases">
        <title>A chromosome-level genome assembly of the parasitoid wasp Eretmocerus hayati.</title>
        <authorList>
            <person name="Zhong Y."/>
            <person name="Liu S."/>
            <person name="Liu Y."/>
        </authorList>
    </citation>
    <scope>NUCLEOTIDE SEQUENCE</scope>
    <source>
        <strain evidence="1">ZJU_SS_LIU_2023</strain>
    </source>
</reference>
<evidence type="ECO:0000313" key="2">
    <source>
        <dbReference type="Proteomes" id="UP001239111"/>
    </source>
</evidence>
<name>A0ACC2NG64_9HYME</name>
<sequence>MPAIDHTFFDMNVPCLISTFNYMDEHDFDDSKLNSDKDLLDLVIHGMLFTEDIPFIAQSFKKFVLSIGGVAAFRSKPMYEYSIHAVAAVYFMTMETRCRKTASLRTMNQSQAAKIYGDLFNISVGSRSVEARIVRRICRSPRTNYCIEYYECNHLHEDIEPDEAQRVVSLLKEKIKTLVAIESTPANINALGENYLCKSAPSKMPKTHGHEPYRSSTTSQSKTHPLVTIKDESVLDELRNMVRKTSANLSPAADNEDSAAKNQEAVKKPSETPPTTSTPHSDLDENVIACISSGNYS</sequence>
<keyword evidence="2" id="KW-1185">Reference proteome</keyword>